<evidence type="ECO:0000256" key="4">
    <source>
        <dbReference type="SAM" id="MobiDB-lite"/>
    </source>
</evidence>
<accession>A0A4R3M845</accession>
<evidence type="ECO:0000256" key="3">
    <source>
        <dbReference type="HAMAP-Rule" id="MF_01384"/>
    </source>
</evidence>
<dbReference type="EMBL" id="SMAK01000007">
    <property type="protein sequence ID" value="TCT09246.1"/>
    <property type="molecule type" value="Genomic_DNA"/>
</dbReference>
<dbReference type="RefSeq" id="WP_132806961.1">
    <property type="nucleotide sequence ID" value="NZ_SMAK01000007.1"/>
</dbReference>
<evidence type="ECO:0000256" key="1">
    <source>
        <dbReference type="ARBA" id="ARBA00007177"/>
    </source>
</evidence>
<comment type="subcellular location">
    <subcellularLocation>
        <location evidence="3">Cytoplasm</location>
    </subcellularLocation>
</comment>
<sequence length="286" mass="29779">MYDVASRSDAGPVASTGCPSGRLQRADGEIRLAFAGAGGGVREAYQQGSAKVRFPRNYEADGMIEAVLLNTAGGVTGGDRFRISAEAGERSAAVLTTQAAEKAYRSTGGEARIDVTLVAASGARLGWLPQETILFDGARLARTLTLSCDGCAEALLCEAVVLGRTASGERVRQGRLTDRWRIRRGDRLVYADDLRIDGAAWEHLAGPATLAGGRAFASLLLVAGDAGSRLDRARSALDGAGVRAGASAWDGLLSARVVAGDGAGLRQALCRLFAATGWAAPRSWMI</sequence>
<dbReference type="PANTHER" id="PTHR33643:SF1">
    <property type="entry name" value="UREASE ACCESSORY PROTEIN D"/>
    <property type="match status" value="1"/>
</dbReference>
<reference evidence="5 6" key="1">
    <citation type="submission" date="2019-03" db="EMBL/GenBank/DDBJ databases">
        <title>Genomic Encyclopedia of Type Strains, Phase IV (KMG-IV): sequencing the most valuable type-strain genomes for metagenomic binning, comparative biology and taxonomic classification.</title>
        <authorList>
            <person name="Goeker M."/>
        </authorList>
    </citation>
    <scope>NUCLEOTIDE SEQUENCE [LARGE SCALE GENOMIC DNA]</scope>
    <source>
        <strain evidence="5 6">DSM 19345</strain>
    </source>
</reference>
<keyword evidence="6" id="KW-1185">Reference proteome</keyword>
<evidence type="ECO:0000313" key="6">
    <source>
        <dbReference type="Proteomes" id="UP000295678"/>
    </source>
</evidence>
<evidence type="ECO:0000313" key="5">
    <source>
        <dbReference type="EMBL" id="TCT09246.1"/>
    </source>
</evidence>
<name>A0A4R3M845_9HYPH</name>
<gene>
    <name evidence="3" type="primary">ureD</name>
    <name evidence="5" type="ORF">EDC22_10792</name>
</gene>
<keyword evidence="2 3" id="KW-0143">Chaperone</keyword>
<dbReference type="GO" id="GO:0016151">
    <property type="term" value="F:nickel cation binding"/>
    <property type="evidence" value="ECO:0007669"/>
    <property type="project" value="UniProtKB-UniRule"/>
</dbReference>
<dbReference type="GO" id="GO:0005737">
    <property type="term" value="C:cytoplasm"/>
    <property type="evidence" value="ECO:0007669"/>
    <property type="project" value="UniProtKB-SubCell"/>
</dbReference>
<dbReference type="HAMAP" id="MF_01384">
    <property type="entry name" value="UreD"/>
    <property type="match status" value="1"/>
</dbReference>
<feature type="region of interest" description="Disordered" evidence="4">
    <location>
        <begin position="1"/>
        <end position="20"/>
    </location>
</feature>
<comment type="function">
    <text evidence="3">Required for maturation of urease via the functional incorporation of the urease nickel metallocenter.</text>
</comment>
<keyword evidence="3" id="KW-0996">Nickel insertion</keyword>
<comment type="caution">
    <text evidence="5">The sequence shown here is derived from an EMBL/GenBank/DDBJ whole genome shotgun (WGS) entry which is preliminary data.</text>
</comment>
<dbReference type="PANTHER" id="PTHR33643">
    <property type="entry name" value="UREASE ACCESSORY PROTEIN D"/>
    <property type="match status" value="1"/>
</dbReference>
<dbReference type="Pfam" id="PF01774">
    <property type="entry name" value="UreD"/>
    <property type="match status" value="1"/>
</dbReference>
<keyword evidence="3" id="KW-0963">Cytoplasm</keyword>
<dbReference type="Proteomes" id="UP000295678">
    <property type="component" value="Unassembled WGS sequence"/>
</dbReference>
<comment type="subunit">
    <text evidence="3">UreD, UreF and UreG form a complex that acts as a GTP-hydrolysis-dependent molecular chaperone, activating the urease apoprotein by helping to assemble the nickel containing metallocenter of UreC. The UreE protein probably delivers the nickel.</text>
</comment>
<dbReference type="AlphaFoldDB" id="A0A4R3M845"/>
<organism evidence="5 6">
    <name type="scientific">Tepidamorphus gemmatus</name>
    <dbReference type="NCBI Taxonomy" id="747076"/>
    <lineage>
        <taxon>Bacteria</taxon>
        <taxon>Pseudomonadati</taxon>
        <taxon>Pseudomonadota</taxon>
        <taxon>Alphaproteobacteria</taxon>
        <taxon>Hyphomicrobiales</taxon>
        <taxon>Tepidamorphaceae</taxon>
        <taxon>Tepidamorphus</taxon>
    </lineage>
</organism>
<dbReference type="OrthoDB" id="9798842at2"/>
<evidence type="ECO:0000256" key="2">
    <source>
        <dbReference type="ARBA" id="ARBA00023186"/>
    </source>
</evidence>
<proteinExistence type="inferred from homology"/>
<comment type="similarity">
    <text evidence="1 3">Belongs to the UreD family.</text>
</comment>
<protein>
    <recommendedName>
        <fullName evidence="3">Urease accessory protein UreD</fullName>
    </recommendedName>
</protein>
<dbReference type="InterPro" id="IPR002669">
    <property type="entry name" value="UreD"/>
</dbReference>